<accession>A0A2A2H1Y2</accession>
<dbReference type="EMBL" id="LMVM01000038">
    <property type="protein sequence ID" value="PAV03418.1"/>
    <property type="molecule type" value="Genomic_DNA"/>
</dbReference>
<evidence type="ECO:0000313" key="6">
    <source>
        <dbReference type="Proteomes" id="UP000217784"/>
    </source>
</evidence>
<dbReference type="OrthoDB" id="73155at2157"/>
<dbReference type="NCBIfam" id="NF033788">
    <property type="entry name" value="HTH_metalloreg"/>
    <property type="match status" value="1"/>
</dbReference>
<dbReference type="PANTHER" id="PTHR33154">
    <property type="entry name" value="TRANSCRIPTIONAL REGULATOR, ARSR FAMILY"/>
    <property type="match status" value="1"/>
</dbReference>
<name>A0A2A2H1Y2_METBR</name>
<evidence type="ECO:0000313" key="5">
    <source>
        <dbReference type="EMBL" id="PAV03418.1"/>
    </source>
</evidence>
<dbReference type="CDD" id="cd00090">
    <property type="entry name" value="HTH_ARSR"/>
    <property type="match status" value="1"/>
</dbReference>
<dbReference type="Proteomes" id="UP000217784">
    <property type="component" value="Unassembled WGS sequence"/>
</dbReference>
<dbReference type="InterPro" id="IPR001845">
    <property type="entry name" value="HTH_ArsR_DNA-bd_dom"/>
</dbReference>
<keyword evidence="1" id="KW-0805">Transcription regulation</keyword>
<dbReference type="PRINTS" id="PR00778">
    <property type="entry name" value="HTHARSR"/>
</dbReference>
<evidence type="ECO:0000259" key="4">
    <source>
        <dbReference type="PROSITE" id="PS50987"/>
    </source>
</evidence>
<dbReference type="InterPro" id="IPR011991">
    <property type="entry name" value="ArsR-like_HTH"/>
</dbReference>
<dbReference type="SUPFAM" id="SSF46785">
    <property type="entry name" value="Winged helix' DNA-binding domain"/>
    <property type="match status" value="1"/>
</dbReference>
<dbReference type="Gene3D" id="1.10.10.10">
    <property type="entry name" value="Winged helix-like DNA-binding domain superfamily/Winged helix DNA-binding domain"/>
    <property type="match status" value="1"/>
</dbReference>
<dbReference type="GO" id="GO:0003677">
    <property type="term" value="F:DNA binding"/>
    <property type="evidence" value="ECO:0007669"/>
    <property type="project" value="UniProtKB-KW"/>
</dbReference>
<dbReference type="InterPro" id="IPR051081">
    <property type="entry name" value="HTH_MetalResp_TranReg"/>
</dbReference>
<protein>
    <submittedName>
        <fullName evidence="5">ArsR family transcriptional regulator</fullName>
    </submittedName>
</protein>
<keyword evidence="6" id="KW-1185">Reference proteome</keyword>
<keyword evidence="2" id="KW-0238">DNA-binding</keyword>
<evidence type="ECO:0000256" key="1">
    <source>
        <dbReference type="ARBA" id="ARBA00023015"/>
    </source>
</evidence>
<feature type="domain" description="HTH arsR-type" evidence="4">
    <location>
        <begin position="8"/>
        <end position="112"/>
    </location>
</feature>
<gene>
    <name evidence="5" type="ORF">ASJ80_00220</name>
</gene>
<evidence type="ECO:0000256" key="3">
    <source>
        <dbReference type="ARBA" id="ARBA00023163"/>
    </source>
</evidence>
<dbReference type="SMART" id="SM00418">
    <property type="entry name" value="HTH_ARSR"/>
    <property type="match status" value="1"/>
</dbReference>
<evidence type="ECO:0000256" key="2">
    <source>
        <dbReference type="ARBA" id="ARBA00023125"/>
    </source>
</evidence>
<organism evidence="5 6">
    <name type="scientific">Methanobacterium bryantii</name>
    <dbReference type="NCBI Taxonomy" id="2161"/>
    <lineage>
        <taxon>Archaea</taxon>
        <taxon>Methanobacteriati</taxon>
        <taxon>Methanobacteriota</taxon>
        <taxon>Methanomada group</taxon>
        <taxon>Methanobacteria</taxon>
        <taxon>Methanobacteriales</taxon>
        <taxon>Methanobacteriaceae</taxon>
        <taxon>Methanobacterium</taxon>
    </lineage>
</organism>
<dbReference type="PANTHER" id="PTHR33154:SF18">
    <property type="entry name" value="ARSENICAL RESISTANCE OPERON REPRESSOR"/>
    <property type="match status" value="1"/>
</dbReference>
<dbReference type="InterPro" id="IPR036390">
    <property type="entry name" value="WH_DNA-bd_sf"/>
</dbReference>
<comment type="caution">
    <text evidence="5">The sequence shown here is derived from an EMBL/GenBank/DDBJ whole genome shotgun (WGS) entry which is preliminary data.</text>
</comment>
<keyword evidence="3" id="KW-0804">Transcription</keyword>
<dbReference type="GO" id="GO:0003700">
    <property type="term" value="F:DNA-binding transcription factor activity"/>
    <property type="evidence" value="ECO:0007669"/>
    <property type="project" value="InterPro"/>
</dbReference>
<dbReference type="Pfam" id="PF01022">
    <property type="entry name" value="HTH_5"/>
    <property type="match status" value="1"/>
</dbReference>
<dbReference type="AlphaFoldDB" id="A0A2A2H1Y2"/>
<proteinExistence type="predicted"/>
<reference evidence="5 6" key="1">
    <citation type="journal article" date="2017" name="BMC Genomics">
        <title>Genomic analysis of methanogenic archaea reveals a shift towards energy conservation.</title>
        <authorList>
            <person name="Gilmore S.P."/>
            <person name="Henske J.K."/>
            <person name="Sexton J.A."/>
            <person name="Solomon K.V."/>
            <person name="Seppala S."/>
            <person name="Yoo J.I."/>
            <person name="Huyett L.M."/>
            <person name="Pressman A."/>
            <person name="Cogan J.Z."/>
            <person name="Kivenson V."/>
            <person name="Peng X."/>
            <person name="Tan Y."/>
            <person name="Valentine D.L."/>
            <person name="O'Malley M.A."/>
        </authorList>
    </citation>
    <scope>NUCLEOTIDE SEQUENCE [LARGE SCALE GENOMIC DNA]</scope>
    <source>
        <strain evidence="5 6">M.o.H.</strain>
    </source>
</reference>
<dbReference type="PROSITE" id="PS50987">
    <property type="entry name" value="HTH_ARSR_2"/>
    <property type="match status" value="1"/>
</dbReference>
<dbReference type="RefSeq" id="WP_069585247.1">
    <property type="nucleotide sequence ID" value="NZ_LMVM01000038.1"/>
</dbReference>
<dbReference type="InterPro" id="IPR036388">
    <property type="entry name" value="WH-like_DNA-bd_sf"/>
</dbReference>
<sequence>MLRINSEHTSDLSEELEELFKALGNVNRLMLIYKLASGEMEKVSVTEMAKITGLTQPAASQHLKILKTAKILNATKQGNYIYYTFNRSALINHKEKIDFLFGCLFLKCNKSGKRE</sequence>